<reference evidence="12 13" key="1">
    <citation type="submission" date="2020-06" db="EMBL/GenBank/DDBJ databases">
        <title>Nonomuraea sp. SMC257, a novel actinomycete isolated from soil.</title>
        <authorList>
            <person name="Chanama M."/>
        </authorList>
    </citation>
    <scope>NUCLEOTIDE SEQUENCE [LARGE SCALE GENOMIC DNA]</scope>
    <source>
        <strain evidence="12 13">SMC257</strain>
    </source>
</reference>
<keyword evidence="13" id="KW-1185">Reference proteome</keyword>
<dbReference type="NCBIfam" id="NF001126">
    <property type="entry name" value="PRK00139.1-4"/>
    <property type="match status" value="1"/>
</dbReference>
<dbReference type="InterPro" id="IPR005761">
    <property type="entry name" value="UDP-N-AcMur-Glu-dNH2Pim_ligase"/>
</dbReference>
<dbReference type="Gene3D" id="3.40.1190.10">
    <property type="entry name" value="Mur-like, catalytic domain"/>
    <property type="match status" value="1"/>
</dbReference>
<keyword evidence="7" id="KW-0460">Magnesium</keyword>
<dbReference type="RefSeq" id="WP_175588291.1">
    <property type="nucleotide sequence ID" value="NZ_JABWGN010000002.1"/>
</dbReference>
<comment type="subcellular location">
    <subcellularLocation>
        <location evidence="7 8">Cytoplasm</location>
    </subcellularLocation>
</comment>
<comment type="catalytic activity">
    <reaction evidence="7">
        <text>UDP-N-acetyl-alpha-D-muramoyl-L-alanyl-D-glutamate + meso-2,6-diaminopimelate + ATP = UDP-N-acetyl-alpha-D-muramoyl-L-alanyl-gamma-D-glutamyl-meso-2,6-diaminopimelate + ADP + phosphate + H(+)</text>
        <dbReference type="Rhea" id="RHEA:23676"/>
        <dbReference type="ChEBI" id="CHEBI:15378"/>
        <dbReference type="ChEBI" id="CHEBI:30616"/>
        <dbReference type="ChEBI" id="CHEBI:43474"/>
        <dbReference type="ChEBI" id="CHEBI:57791"/>
        <dbReference type="ChEBI" id="CHEBI:83900"/>
        <dbReference type="ChEBI" id="CHEBI:83905"/>
        <dbReference type="ChEBI" id="CHEBI:456216"/>
        <dbReference type="EC" id="6.3.2.13"/>
    </reaction>
</comment>
<dbReference type="PANTHER" id="PTHR23135">
    <property type="entry name" value="MUR LIGASE FAMILY MEMBER"/>
    <property type="match status" value="1"/>
</dbReference>
<keyword evidence="7" id="KW-0963">Cytoplasm</keyword>
<comment type="pathway">
    <text evidence="7 8">Cell wall biogenesis; peptidoglycan biosynthesis.</text>
</comment>
<feature type="binding site" evidence="7">
    <location>
        <position position="465"/>
    </location>
    <ligand>
        <name>meso-2,6-diaminopimelate</name>
        <dbReference type="ChEBI" id="CHEBI:57791"/>
    </ligand>
</feature>
<evidence type="ECO:0000256" key="8">
    <source>
        <dbReference type="RuleBase" id="RU004135"/>
    </source>
</evidence>
<dbReference type="Gene3D" id="3.40.1390.10">
    <property type="entry name" value="MurE/MurF, N-terminal domain"/>
    <property type="match status" value="1"/>
</dbReference>
<proteinExistence type="inferred from homology"/>
<evidence type="ECO:0000259" key="9">
    <source>
        <dbReference type="Pfam" id="PF01225"/>
    </source>
</evidence>
<name>A0A7Y6I353_9ACTN</name>
<feature type="short sequence motif" description="Meso-diaminopimelate recognition motif" evidence="7">
    <location>
        <begin position="409"/>
        <end position="412"/>
    </location>
</feature>
<feature type="binding site" evidence="7">
    <location>
        <position position="194"/>
    </location>
    <ligand>
        <name>UDP-N-acetyl-alpha-D-muramoyl-L-alanyl-D-glutamate</name>
        <dbReference type="ChEBI" id="CHEBI:83900"/>
    </ligand>
</feature>
<dbReference type="InterPro" id="IPR036565">
    <property type="entry name" value="Mur-like_cat_sf"/>
</dbReference>
<dbReference type="InterPro" id="IPR036615">
    <property type="entry name" value="Mur_ligase_C_dom_sf"/>
</dbReference>
<feature type="domain" description="Mur ligase central" evidence="11">
    <location>
        <begin position="111"/>
        <end position="313"/>
    </location>
</feature>
<dbReference type="HAMAP" id="MF_00208">
    <property type="entry name" value="MurE"/>
    <property type="match status" value="1"/>
</dbReference>
<evidence type="ECO:0000259" key="11">
    <source>
        <dbReference type="Pfam" id="PF08245"/>
    </source>
</evidence>
<dbReference type="GO" id="GO:0005524">
    <property type="term" value="F:ATP binding"/>
    <property type="evidence" value="ECO:0007669"/>
    <property type="project" value="UniProtKB-UniRule"/>
</dbReference>
<dbReference type="SUPFAM" id="SSF53244">
    <property type="entry name" value="MurD-like peptide ligases, peptide-binding domain"/>
    <property type="match status" value="1"/>
</dbReference>
<dbReference type="AlphaFoldDB" id="A0A7Y6I353"/>
<feature type="binding site" evidence="7">
    <location>
        <begin position="159"/>
        <end position="160"/>
    </location>
    <ligand>
        <name>UDP-N-acetyl-alpha-D-muramoyl-L-alanyl-D-glutamate</name>
        <dbReference type="ChEBI" id="CHEBI:83900"/>
    </ligand>
</feature>
<dbReference type="EMBL" id="JABWGN010000002">
    <property type="protein sequence ID" value="NUW30847.1"/>
    <property type="molecule type" value="Genomic_DNA"/>
</dbReference>
<comment type="caution">
    <text evidence="12">The sequence shown here is derived from an EMBL/GenBank/DDBJ whole genome shotgun (WGS) entry which is preliminary data.</text>
</comment>
<dbReference type="Pfam" id="PF08245">
    <property type="entry name" value="Mur_ligase_M"/>
    <property type="match status" value="1"/>
</dbReference>
<evidence type="ECO:0000313" key="13">
    <source>
        <dbReference type="Proteomes" id="UP000586042"/>
    </source>
</evidence>
<comment type="cofactor">
    <cofactor evidence="7">
        <name>Mg(2+)</name>
        <dbReference type="ChEBI" id="CHEBI:18420"/>
    </cofactor>
</comment>
<feature type="binding site" evidence="7">
    <location>
        <position position="461"/>
    </location>
    <ligand>
        <name>meso-2,6-diaminopimelate</name>
        <dbReference type="ChEBI" id="CHEBI:57791"/>
    </ligand>
</feature>
<dbReference type="Proteomes" id="UP000586042">
    <property type="component" value="Unassembled WGS sequence"/>
</dbReference>
<dbReference type="GO" id="GO:0005737">
    <property type="term" value="C:cytoplasm"/>
    <property type="evidence" value="ECO:0007669"/>
    <property type="project" value="UniProtKB-SubCell"/>
</dbReference>
<comment type="function">
    <text evidence="7">Catalyzes the addition of meso-diaminopimelic acid to the nucleotide precursor UDP-N-acetylmuramoyl-L-alanyl-D-glutamate (UMAG) in the biosynthesis of bacterial cell-wall peptidoglycan.</text>
</comment>
<comment type="similarity">
    <text evidence="1 7">Belongs to the MurCDEF family. MurE subfamily.</text>
</comment>
<feature type="binding site" evidence="7">
    <location>
        <position position="186"/>
    </location>
    <ligand>
        <name>UDP-N-acetyl-alpha-D-muramoyl-L-alanyl-D-glutamate</name>
        <dbReference type="ChEBI" id="CHEBI:83900"/>
    </ligand>
</feature>
<evidence type="ECO:0000313" key="12">
    <source>
        <dbReference type="EMBL" id="NUW30847.1"/>
    </source>
</evidence>
<keyword evidence="7 12" id="KW-0436">Ligase</keyword>
<dbReference type="PANTHER" id="PTHR23135:SF4">
    <property type="entry name" value="UDP-N-ACETYLMURAMOYL-L-ALANYL-D-GLUTAMATE--2,6-DIAMINOPIMELATE LIGASE MURE HOMOLOG, CHLOROPLASTIC"/>
    <property type="match status" value="1"/>
</dbReference>
<dbReference type="Gene3D" id="3.90.190.20">
    <property type="entry name" value="Mur ligase, C-terminal domain"/>
    <property type="match status" value="1"/>
</dbReference>
<dbReference type="Pfam" id="PF01225">
    <property type="entry name" value="Mur_ligase"/>
    <property type="match status" value="1"/>
</dbReference>
<dbReference type="SUPFAM" id="SSF53623">
    <property type="entry name" value="MurD-like peptide ligases, catalytic domain"/>
    <property type="match status" value="1"/>
</dbReference>
<evidence type="ECO:0000256" key="2">
    <source>
        <dbReference type="ARBA" id="ARBA00022618"/>
    </source>
</evidence>
<dbReference type="GO" id="GO:0009252">
    <property type="term" value="P:peptidoglycan biosynthetic process"/>
    <property type="evidence" value="ECO:0007669"/>
    <property type="project" value="UniProtKB-UniRule"/>
</dbReference>
<dbReference type="EC" id="6.3.2.13" evidence="7"/>
<comment type="caution">
    <text evidence="7">Lacks conserved residue(s) required for the propagation of feature annotation.</text>
</comment>
<dbReference type="InterPro" id="IPR004101">
    <property type="entry name" value="Mur_ligase_C"/>
</dbReference>
<dbReference type="GO" id="GO:0008360">
    <property type="term" value="P:regulation of cell shape"/>
    <property type="evidence" value="ECO:0007669"/>
    <property type="project" value="UniProtKB-KW"/>
</dbReference>
<dbReference type="Pfam" id="PF02875">
    <property type="entry name" value="Mur_ligase_C"/>
    <property type="match status" value="1"/>
</dbReference>
<dbReference type="GO" id="GO:0071555">
    <property type="term" value="P:cell wall organization"/>
    <property type="evidence" value="ECO:0007669"/>
    <property type="project" value="UniProtKB-KW"/>
</dbReference>
<feature type="domain" description="Mur ligase C-terminal" evidence="10">
    <location>
        <begin position="336"/>
        <end position="463"/>
    </location>
</feature>
<protein>
    <recommendedName>
        <fullName evidence="7">UDP-N-acetylmuramoyl-L-alanyl-D-glutamate--2,6-diaminopimelate ligase</fullName>
        <ecNumber evidence="7">6.3.2.13</ecNumber>
    </recommendedName>
    <alternativeName>
        <fullName evidence="7">Meso-A2pm-adding enzyme</fullName>
    </alternativeName>
    <alternativeName>
        <fullName evidence="7">Meso-diaminopimelate-adding enzyme</fullName>
    </alternativeName>
    <alternativeName>
        <fullName evidence="7">UDP-MurNAc-L-Ala-D-Glu:meso-diaminopimelate ligase</fullName>
    </alternativeName>
    <alternativeName>
        <fullName evidence="7">UDP-MurNAc-tripeptide synthetase</fullName>
    </alternativeName>
    <alternativeName>
        <fullName evidence="7">UDP-N-acetylmuramyl-tripeptide synthetase</fullName>
    </alternativeName>
</protein>
<feature type="binding site" evidence="7">
    <location>
        <position position="385"/>
    </location>
    <ligand>
        <name>meso-2,6-diaminopimelate</name>
        <dbReference type="ChEBI" id="CHEBI:57791"/>
    </ligand>
</feature>
<evidence type="ECO:0000256" key="6">
    <source>
        <dbReference type="ARBA" id="ARBA00023316"/>
    </source>
</evidence>
<evidence type="ECO:0000256" key="3">
    <source>
        <dbReference type="ARBA" id="ARBA00022960"/>
    </source>
</evidence>
<dbReference type="GO" id="GO:0008765">
    <property type="term" value="F:UDP-N-acetylmuramoylalanyl-D-glutamate-2,6-diaminopimelate ligase activity"/>
    <property type="evidence" value="ECO:0007669"/>
    <property type="project" value="UniProtKB-UniRule"/>
</dbReference>
<dbReference type="InterPro" id="IPR035911">
    <property type="entry name" value="MurE/MurF_N"/>
</dbReference>
<comment type="PTM">
    <text evidence="7">Carboxylation is probably crucial for Mg(2+) binding and, consequently, for the gamma-phosphate positioning of ATP.</text>
</comment>
<dbReference type="SUPFAM" id="SSF63418">
    <property type="entry name" value="MurE/MurF N-terminal domain"/>
    <property type="match status" value="1"/>
</dbReference>
<keyword evidence="2 7" id="KW-0132">Cell division</keyword>
<feature type="binding site" evidence="7">
    <location>
        <begin position="113"/>
        <end position="119"/>
    </location>
    <ligand>
        <name>ATP</name>
        <dbReference type="ChEBI" id="CHEBI:30616"/>
    </ligand>
</feature>
<feature type="domain" description="Mur ligase N-terminal catalytic" evidence="9">
    <location>
        <begin position="27"/>
        <end position="72"/>
    </location>
</feature>
<keyword evidence="7" id="KW-0067">ATP-binding</keyword>
<dbReference type="InterPro" id="IPR000713">
    <property type="entry name" value="Mur_ligase_N"/>
</dbReference>
<keyword evidence="6 7" id="KW-0961">Cell wall biogenesis/degradation</keyword>
<feature type="binding site" evidence="7">
    <location>
        <position position="32"/>
    </location>
    <ligand>
        <name>UDP-N-acetyl-alpha-D-muramoyl-L-alanyl-D-glutamate</name>
        <dbReference type="ChEBI" id="CHEBI:83900"/>
    </ligand>
</feature>
<evidence type="ECO:0000256" key="4">
    <source>
        <dbReference type="ARBA" id="ARBA00022984"/>
    </source>
</evidence>
<dbReference type="UniPathway" id="UPA00219"/>
<accession>A0A7Y6I353</accession>
<feature type="binding site" evidence="7">
    <location>
        <begin position="409"/>
        <end position="412"/>
    </location>
    <ligand>
        <name>meso-2,6-diaminopimelate</name>
        <dbReference type="ChEBI" id="CHEBI:57791"/>
    </ligand>
</feature>
<keyword evidence="5 7" id="KW-0131">Cell cycle</keyword>
<keyword evidence="7" id="KW-0547">Nucleotide-binding</keyword>
<dbReference type="GO" id="GO:0000287">
    <property type="term" value="F:magnesium ion binding"/>
    <property type="evidence" value="ECO:0007669"/>
    <property type="project" value="UniProtKB-UniRule"/>
</dbReference>
<dbReference type="InterPro" id="IPR013221">
    <property type="entry name" value="Mur_ligase_cen"/>
</dbReference>
<sequence length="494" mass="52246">MKLSDLLAGYPHQVVQGEPDKTDVRAGIAYDSRRMTSGSMYVAMRGRHADGHQHVADAVRRGAVAVLVDQPIEALPEPVCVVRVADTRAAVPLVAARYFGEPSREMDVVAVTGTNGKSSVSYMVEAVLRIGARARVGVIGTDGCRVGQGTVAVDRTTPTTPEAVDLQHILRTMRDRGAGTVVLEASSMALELHRVDHTDIDVGVFTNLTPDHLDDHGGLEAYKRAKLLLFQGLCGKAVANADDPVSADIAALMPGATTTYGLDDASADFRASDLLIEATGTRFVLHHAGRTIPARVPIPGRFAVHNALATLAAGHLLGHDLDALVAALAELPPMPGRFETHQTPDGVTVVVDYAHSSDSLEKVLTTIRGFAAGRVITVFGCGGDRDPSKRGPMGEIAGKLSDIVVVTSDNPRTEDPETIIDEIMPGVAATDASAERITDRRAAIARALLEARRGDIVLVAGKGAEPYQIIGERKVPFDDMSVVRELAGDSSPAL</sequence>
<organism evidence="12 13">
    <name type="scientific">Nonomuraea montanisoli</name>
    <dbReference type="NCBI Taxonomy" id="2741721"/>
    <lineage>
        <taxon>Bacteria</taxon>
        <taxon>Bacillati</taxon>
        <taxon>Actinomycetota</taxon>
        <taxon>Actinomycetes</taxon>
        <taxon>Streptosporangiales</taxon>
        <taxon>Streptosporangiaceae</taxon>
        <taxon>Nonomuraea</taxon>
    </lineage>
</organism>
<evidence type="ECO:0000256" key="1">
    <source>
        <dbReference type="ARBA" id="ARBA00005898"/>
    </source>
</evidence>
<evidence type="ECO:0000259" key="10">
    <source>
        <dbReference type="Pfam" id="PF02875"/>
    </source>
</evidence>
<evidence type="ECO:0000256" key="7">
    <source>
        <dbReference type="HAMAP-Rule" id="MF_00208"/>
    </source>
</evidence>
<gene>
    <name evidence="7" type="primary">murE</name>
    <name evidence="12" type="ORF">HTZ77_05365</name>
</gene>
<dbReference type="NCBIfam" id="TIGR01085">
    <property type="entry name" value="murE"/>
    <property type="match status" value="1"/>
</dbReference>
<keyword evidence="3 7" id="KW-0133">Cell shape</keyword>
<dbReference type="GO" id="GO:0051301">
    <property type="term" value="P:cell division"/>
    <property type="evidence" value="ECO:0007669"/>
    <property type="project" value="UniProtKB-KW"/>
</dbReference>
<feature type="modified residue" description="N6-carboxylysine" evidence="7">
    <location>
        <position position="226"/>
    </location>
</feature>
<keyword evidence="4 7" id="KW-0573">Peptidoglycan synthesis</keyword>
<evidence type="ECO:0000256" key="5">
    <source>
        <dbReference type="ARBA" id="ARBA00023306"/>
    </source>
</evidence>